<evidence type="ECO:0000313" key="7">
    <source>
        <dbReference type="Proteomes" id="UP000614811"/>
    </source>
</evidence>
<dbReference type="EMBL" id="BMXA01000008">
    <property type="protein sequence ID" value="GHA20123.1"/>
    <property type="molecule type" value="Genomic_DNA"/>
</dbReference>
<gene>
    <name evidence="6" type="ORF">GCM10008090_32510</name>
</gene>
<keyword evidence="4" id="KW-1133">Transmembrane helix</keyword>
<dbReference type="GO" id="GO:0043565">
    <property type="term" value="F:sequence-specific DNA binding"/>
    <property type="evidence" value="ECO:0007669"/>
    <property type="project" value="InterPro"/>
</dbReference>
<evidence type="ECO:0000256" key="4">
    <source>
        <dbReference type="SAM" id="Phobius"/>
    </source>
</evidence>
<dbReference type="InterPro" id="IPR009057">
    <property type="entry name" value="Homeodomain-like_sf"/>
</dbReference>
<keyword evidence="3" id="KW-0804">Transcription</keyword>
<evidence type="ECO:0000256" key="3">
    <source>
        <dbReference type="ARBA" id="ARBA00023163"/>
    </source>
</evidence>
<feature type="transmembrane region" description="Helical" evidence="4">
    <location>
        <begin position="93"/>
        <end position="112"/>
    </location>
</feature>
<dbReference type="SUPFAM" id="SSF46689">
    <property type="entry name" value="Homeodomain-like"/>
    <property type="match status" value="1"/>
</dbReference>
<sequence length="354" mass="40320">MSTALIIALTFASSQVMLSLAVLLTAVKHWRLPHAILFCFLLAVLAYIAHPMVSEHWVGDWVLPLENAIPGLFWLLCSSLFNERFRLAPWNLMLVLSTVLIPQIGILAVDYLDIGLPYFLYRTMPQALEFVLLAWALYVVVRSWRDDLVESRRDLRLVFSAIAGGYIFTLISMREIFMADSPWLDQWQYLPVGAICLITNLLLLQYKPGVIAEDTPEETQTGSNAMPARLRPVDEVEVPVEVVQQLDSLMKQEHLYREMGLTIGQLADRMAMPEYRLRKIINAGLGYRNFNDYLNRFRIAEAGDKLADPAYENQAVLSIALDTGFRSLSSFNKAFRDAYRLTPTAYRQHKLGSE</sequence>
<dbReference type="Gene3D" id="1.10.10.60">
    <property type="entry name" value="Homeodomain-like"/>
    <property type="match status" value="1"/>
</dbReference>
<keyword evidence="2" id="KW-0238">DNA-binding</keyword>
<feature type="transmembrane region" description="Helical" evidence="4">
    <location>
        <begin position="6"/>
        <end position="25"/>
    </location>
</feature>
<organism evidence="6 7">
    <name type="scientific">Arenicella chitinivorans</name>
    <dbReference type="NCBI Taxonomy" id="1329800"/>
    <lineage>
        <taxon>Bacteria</taxon>
        <taxon>Pseudomonadati</taxon>
        <taxon>Pseudomonadota</taxon>
        <taxon>Gammaproteobacteria</taxon>
        <taxon>Arenicellales</taxon>
        <taxon>Arenicellaceae</taxon>
        <taxon>Arenicella</taxon>
    </lineage>
</organism>
<evidence type="ECO:0000259" key="5">
    <source>
        <dbReference type="PROSITE" id="PS01124"/>
    </source>
</evidence>
<dbReference type="AlphaFoldDB" id="A0A918S1G2"/>
<feature type="domain" description="HTH araC/xylS-type" evidence="5">
    <location>
        <begin position="240"/>
        <end position="349"/>
    </location>
</feature>
<accession>A0A918S1G2</accession>
<keyword evidence="4" id="KW-0812">Transmembrane</keyword>
<keyword evidence="4" id="KW-0472">Membrane</keyword>
<dbReference type="PROSITE" id="PS01124">
    <property type="entry name" value="HTH_ARAC_FAMILY_2"/>
    <property type="match status" value="1"/>
</dbReference>
<dbReference type="RefSeq" id="WP_189402766.1">
    <property type="nucleotide sequence ID" value="NZ_BMXA01000008.1"/>
</dbReference>
<keyword evidence="1" id="KW-0805">Transcription regulation</keyword>
<evidence type="ECO:0000313" key="6">
    <source>
        <dbReference type="EMBL" id="GHA20123.1"/>
    </source>
</evidence>
<dbReference type="Proteomes" id="UP000614811">
    <property type="component" value="Unassembled WGS sequence"/>
</dbReference>
<dbReference type="GO" id="GO:0003700">
    <property type="term" value="F:DNA-binding transcription factor activity"/>
    <property type="evidence" value="ECO:0007669"/>
    <property type="project" value="InterPro"/>
</dbReference>
<keyword evidence="7" id="KW-1185">Reference proteome</keyword>
<name>A0A918S1G2_9GAMM</name>
<reference evidence="6" key="1">
    <citation type="journal article" date="2014" name="Int. J. Syst. Evol. Microbiol.">
        <title>Complete genome sequence of Corynebacterium casei LMG S-19264T (=DSM 44701T), isolated from a smear-ripened cheese.</title>
        <authorList>
            <consortium name="US DOE Joint Genome Institute (JGI-PGF)"/>
            <person name="Walter F."/>
            <person name="Albersmeier A."/>
            <person name="Kalinowski J."/>
            <person name="Ruckert C."/>
        </authorList>
    </citation>
    <scope>NUCLEOTIDE SEQUENCE</scope>
    <source>
        <strain evidence="6">KCTC 12711</strain>
    </source>
</reference>
<dbReference type="PANTHER" id="PTHR43280">
    <property type="entry name" value="ARAC-FAMILY TRANSCRIPTIONAL REGULATOR"/>
    <property type="match status" value="1"/>
</dbReference>
<comment type="caution">
    <text evidence="6">The sequence shown here is derived from an EMBL/GenBank/DDBJ whole genome shotgun (WGS) entry which is preliminary data.</text>
</comment>
<proteinExistence type="predicted"/>
<feature type="transmembrane region" description="Helical" evidence="4">
    <location>
        <begin position="61"/>
        <end position="81"/>
    </location>
</feature>
<dbReference type="PANTHER" id="PTHR43280:SF29">
    <property type="entry name" value="ARAC-FAMILY TRANSCRIPTIONAL REGULATOR"/>
    <property type="match status" value="1"/>
</dbReference>
<feature type="transmembrane region" description="Helical" evidence="4">
    <location>
        <begin position="32"/>
        <end position="49"/>
    </location>
</feature>
<dbReference type="InterPro" id="IPR018060">
    <property type="entry name" value="HTH_AraC"/>
</dbReference>
<feature type="transmembrane region" description="Helical" evidence="4">
    <location>
        <begin position="155"/>
        <end position="174"/>
    </location>
</feature>
<evidence type="ECO:0000256" key="1">
    <source>
        <dbReference type="ARBA" id="ARBA00023015"/>
    </source>
</evidence>
<feature type="transmembrane region" description="Helical" evidence="4">
    <location>
        <begin position="186"/>
        <end position="204"/>
    </location>
</feature>
<reference evidence="6" key="2">
    <citation type="submission" date="2020-09" db="EMBL/GenBank/DDBJ databases">
        <authorList>
            <person name="Sun Q."/>
            <person name="Kim S."/>
        </authorList>
    </citation>
    <scope>NUCLEOTIDE SEQUENCE</scope>
    <source>
        <strain evidence="6">KCTC 12711</strain>
    </source>
</reference>
<feature type="transmembrane region" description="Helical" evidence="4">
    <location>
        <begin position="124"/>
        <end position="143"/>
    </location>
</feature>
<evidence type="ECO:0000256" key="2">
    <source>
        <dbReference type="ARBA" id="ARBA00023125"/>
    </source>
</evidence>
<protein>
    <submittedName>
        <fullName evidence="6">AraC family transcriptional regulator</fullName>
    </submittedName>
</protein>
<dbReference type="Pfam" id="PF12833">
    <property type="entry name" value="HTH_18"/>
    <property type="match status" value="1"/>
</dbReference>
<dbReference type="SMART" id="SM00342">
    <property type="entry name" value="HTH_ARAC"/>
    <property type="match status" value="1"/>
</dbReference>